<name>A0A0S4TJB7_CRYHO</name>
<dbReference type="AlphaFoldDB" id="A0A0S4TJB7"/>
<dbReference type="VEuPathDB" id="CryptoDB:Chro.70361"/>
<keyword evidence="4" id="KW-1185">Reference proteome</keyword>
<proteinExistence type="predicted"/>
<gene>
    <name evidence="2" type="ORF">CHUDEA7_3220</name>
    <name evidence="3" type="ORF">GY17_00003039</name>
</gene>
<reference evidence="2" key="2">
    <citation type="submission" date="2015-08" db="EMBL/GenBank/DDBJ databases">
        <authorList>
            <person name="Babu N.S."/>
            <person name="Beckwith C.J."/>
            <person name="Beseler K.G."/>
            <person name="Brison A."/>
            <person name="Carone J.V."/>
            <person name="Caskin T.P."/>
            <person name="Diamond M."/>
            <person name="Durham M.E."/>
            <person name="Foxe J.M."/>
            <person name="Go M."/>
            <person name="Henderson B.A."/>
            <person name="Jones I.B."/>
            <person name="McGettigan J.A."/>
            <person name="Micheletti S.J."/>
            <person name="Nasrallah M.E."/>
            <person name="Ortiz D."/>
            <person name="Piller C.R."/>
            <person name="Privatt S.R."/>
            <person name="Schneider S.L."/>
            <person name="Sharp S."/>
            <person name="Smith T.C."/>
            <person name="Stanton J.D."/>
            <person name="Ullery H.E."/>
            <person name="Wilson R.J."/>
            <person name="Serrano M.G."/>
            <person name="Buck G."/>
            <person name="Lee V."/>
            <person name="Wang Y."/>
            <person name="Carvalho R."/>
            <person name="Voegtly L."/>
            <person name="Shi R."/>
            <person name="Duckworth R."/>
            <person name="Johnson A."/>
            <person name="Loviza R."/>
            <person name="Walstead R."/>
            <person name="Shah Z."/>
            <person name="Kiflezghi M."/>
            <person name="Wade K."/>
            <person name="Ball S.L."/>
            <person name="Bradley K.W."/>
            <person name="Asai D.J."/>
            <person name="Bowman C.A."/>
            <person name="Russell D.A."/>
            <person name="Pope W.H."/>
            <person name="Jacobs-Sera D."/>
            <person name="Hendrix R.W."/>
            <person name="Hatfull G.F."/>
        </authorList>
    </citation>
    <scope>NUCLEOTIDE SEQUENCE [LARGE SCALE GENOMIC DNA]</scope>
</reference>
<reference evidence="3 4" key="3">
    <citation type="submission" date="2017-10" db="EMBL/GenBank/DDBJ databases">
        <title>Consistent, comparative and evidence-based genome annotation and re-annotation for the closely-related species, Cryptosporidium parvum, C. hominis and C. tyzzeri.</title>
        <authorList>
            <person name="Baptista R.P."/>
            <person name="Li Y."/>
            <person name="Sateriale A."/>
            <person name="Striepen B."/>
            <person name="Kissinger J.C."/>
        </authorList>
    </citation>
    <scope>NUCLEOTIDE SEQUENCE [LARGE SCALE GENOMIC DNA]</scope>
    <source>
        <strain evidence="3">30976</strain>
    </source>
</reference>
<evidence type="ECO:0000256" key="1">
    <source>
        <dbReference type="SAM" id="Phobius"/>
    </source>
</evidence>
<feature type="transmembrane region" description="Helical" evidence="1">
    <location>
        <begin position="255"/>
        <end position="273"/>
    </location>
</feature>
<protein>
    <submittedName>
        <fullName evidence="2">Uncharacterized protein</fullName>
    </submittedName>
</protein>
<dbReference type="VEuPathDB" id="CryptoDB:CHUDEA7_3220"/>
<dbReference type="OrthoDB" id="341081at2759"/>
<keyword evidence="1" id="KW-0812">Transmembrane</keyword>
<dbReference type="VEuPathDB" id="CryptoDB:GY17_00003039"/>
<organism evidence="2">
    <name type="scientific">Cryptosporidium hominis</name>
    <dbReference type="NCBI Taxonomy" id="237895"/>
    <lineage>
        <taxon>Eukaryota</taxon>
        <taxon>Sar</taxon>
        <taxon>Alveolata</taxon>
        <taxon>Apicomplexa</taxon>
        <taxon>Conoidasida</taxon>
        <taxon>Coccidia</taxon>
        <taxon>Eucoccidiorida</taxon>
        <taxon>Eimeriorina</taxon>
        <taxon>Cryptosporidiidae</taxon>
        <taxon>Cryptosporidium</taxon>
    </lineage>
</organism>
<keyword evidence="1" id="KW-1133">Transmembrane helix</keyword>
<evidence type="ECO:0000313" key="4">
    <source>
        <dbReference type="Proteomes" id="UP001429100"/>
    </source>
</evidence>
<dbReference type="EMBL" id="JTAI01000005">
    <property type="protein sequence ID" value="PPS93976.1"/>
    <property type="molecule type" value="Genomic_DNA"/>
</dbReference>
<evidence type="ECO:0000313" key="2">
    <source>
        <dbReference type="EMBL" id="CUV07308.1"/>
    </source>
</evidence>
<keyword evidence="1" id="KW-0472">Membrane</keyword>
<evidence type="ECO:0000313" key="3">
    <source>
        <dbReference type="EMBL" id="PPS93976.1"/>
    </source>
</evidence>
<dbReference type="VEuPathDB" id="CryptoDB:ChTU502y2012_407g1575"/>
<dbReference type="Gene3D" id="1.20.5.110">
    <property type="match status" value="1"/>
</dbReference>
<sequence>MGWKYTRGFNEIEDLLKRVKQIELLCESDVKIDEVSSIEQEYIKHKIKLFELYNTTCTILDHLENDENHPKLLTKIKLEDLISQMKIEIRELRKICNKHSSSLRINQLNKDDNKYIDIKNYEKEFIEITELRFNKLFTDPFSKITHSTTLNDFLLKPGSANKVEHREIGDSDKTKINEWSLENRRIDEDIKEVGNMALRIADKAVQLGREAKAHNISIEEIKNTTEFATADIFNLNRRVQEVIGTNNNTTFCCRITLVTLVFVSVSLIIVLIFKKLI</sequence>
<dbReference type="EMBL" id="LN877953">
    <property type="protein sequence ID" value="CUV07308.1"/>
    <property type="molecule type" value="Genomic_DNA"/>
</dbReference>
<accession>A0A0S4TJB7</accession>
<dbReference type="Proteomes" id="UP000199752">
    <property type="component" value="Chromosome 7"/>
</dbReference>
<reference evidence="3 4" key="1">
    <citation type="submission" date="2014-11" db="EMBL/GenBank/DDBJ databases">
        <title>Comparative genomic analysis of Cryptosporidium hominis reveals occurrence of genetic recombination in virulent subtypes.</title>
        <authorList>
            <person name="Guo Y."/>
            <person name="Tang K."/>
            <person name="Frace M."/>
            <person name="Li N."/>
            <person name="Roellig D.M."/>
            <person name="Sammons S."/>
            <person name="Knipe K."/>
            <person name="Rowe L."/>
            <person name="Feng Y."/>
            <person name="Xiao L."/>
        </authorList>
    </citation>
    <scope>NUCLEOTIDE SEQUENCE [LARGE SCALE GENOMIC DNA]</scope>
    <source>
        <strain evidence="3">30976</strain>
    </source>
</reference>
<dbReference type="Proteomes" id="UP001429100">
    <property type="component" value="Unassembled WGS sequence"/>
</dbReference>